<dbReference type="EMBL" id="JBHTGP010000013">
    <property type="protein sequence ID" value="MFD0687860.1"/>
    <property type="molecule type" value="Genomic_DNA"/>
</dbReference>
<dbReference type="Proteomes" id="UP001597063">
    <property type="component" value="Unassembled WGS sequence"/>
</dbReference>
<dbReference type="RefSeq" id="WP_131758070.1">
    <property type="nucleotide sequence ID" value="NZ_CAACUY010000043.1"/>
</dbReference>
<evidence type="ECO:0000313" key="2">
    <source>
        <dbReference type="Proteomes" id="UP001597063"/>
    </source>
</evidence>
<proteinExistence type="predicted"/>
<evidence type="ECO:0000313" key="1">
    <source>
        <dbReference type="EMBL" id="MFD0687860.1"/>
    </source>
</evidence>
<protein>
    <recommendedName>
        <fullName evidence="3">WXG100 family type VII secretion target</fullName>
    </recommendedName>
</protein>
<comment type="caution">
    <text evidence="1">The sequence shown here is derived from an EMBL/GenBank/DDBJ whole genome shotgun (WGS) entry which is preliminary data.</text>
</comment>
<dbReference type="Gene3D" id="1.10.287.1060">
    <property type="entry name" value="ESAT-6-like"/>
    <property type="match status" value="1"/>
</dbReference>
<accession>A0ABW2XQD8</accession>
<reference evidence="2" key="1">
    <citation type="journal article" date="2019" name="Int. J. Syst. Evol. Microbiol.">
        <title>The Global Catalogue of Microorganisms (GCM) 10K type strain sequencing project: providing services to taxonomists for standard genome sequencing and annotation.</title>
        <authorList>
            <consortium name="The Broad Institute Genomics Platform"/>
            <consortium name="The Broad Institute Genome Sequencing Center for Infectious Disease"/>
            <person name="Wu L."/>
            <person name="Ma J."/>
        </authorList>
    </citation>
    <scope>NUCLEOTIDE SEQUENCE [LARGE SCALE GENOMIC DNA]</scope>
    <source>
        <strain evidence="2">JCM 9371</strain>
    </source>
</reference>
<name>A0ABW2XQD8_9ACTN</name>
<organism evidence="1 2">
    <name type="scientific">Actinomadura fibrosa</name>
    <dbReference type="NCBI Taxonomy" id="111802"/>
    <lineage>
        <taxon>Bacteria</taxon>
        <taxon>Bacillati</taxon>
        <taxon>Actinomycetota</taxon>
        <taxon>Actinomycetes</taxon>
        <taxon>Streptosporangiales</taxon>
        <taxon>Thermomonosporaceae</taxon>
        <taxon>Actinomadura</taxon>
    </lineage>
</organism>
<evidence type="ECO:0008006" key="3">
    <source>
        <dbReference type="Google" id="ProtNLM"/>
    </source>
</evidence>
<gene>
    <name evidence="1" type="ORF">ACFQZM_25420</name>
</gene>
<sequence length="107" mass="11849">MAPELKVDHQQMLKTGRSLGEAAQGVKAHWEQFQAELESFGQPWGQDDVGSLIGGCYQAIFEYFQECLGENADAVGEHAAGVQEMAHGYREAEDTSHLEVNRVRDVL</sequence>
<keyword evidence="2" id="KW-1185">Reference proteome</keyword>